<dbReference type="Proteomes" id="UP000011747">
    <property type="component" value="Unassembled WGS sequence"/>
</dbReference>
<comment type="catalytic activity">
    <reaction evidence="7">
        <text>a 2'-deoxycytidine in DNA + S-adenosyl-L-methionine = a 5-methyl-2'-deoxycytidine in DNA + S-adenosyl-L-homocysteine + H(+)</text>
        <dbReference type="Rhea" id="RHEA:13681"/>
        <dbReference type="Rhea" id="RHEA-COMP:11369"/>
        <dbReference type="Rhea" id="RHEA-COMP:11370"/>
        <dbReference type="ChEBI" id="CHEBI:15378"/>
        <dbReference type="ChEBI" id="CHEBI:57856"/>
        <dbReference type="ChEBI" id="CHEBI:59789"/>
        <dbReference type="ChEBI" id="CHEBI:85452"/>
        <dbReference type="ChEBI" id="CHEBI:85454"/>
        <dbReference type="EC" id="2.1.1.37"/>
    </reaction>
</comment>
<evidence type="ECO:0000256" key="2">
    <source>
        <dbReference type="ARBA" id="ARBA00022679"/>
    </source>
</evidence>
<dbReference type="InterPro" id="IPR029063">
    <property type="entry name" value="SAM-dependent_MTases_sf"/>
</dbReference>
<dbReference type="PROSITE" id="PS51679">
    <property type="entry name" value="SAM_MT_C5"/>
    <property type="match status" value="1"/>
</dbReference>
<evidence type="ECO:0000256" key="3">
    <source>
        <dbReference type="ARBA" id="ARBA00022691"/>
    </source>
</evidence>
<dbReference type="InterPro" id="IPR050750">
    <property type="entry name" value="C5-MTase"/>
</dbReference>
<dbReference type="PATRIC" id="fig|665952.3.peg.414"/>
<dbReference type="CDD" id="cd00315">
    <property type="entry name" value="Cyt_C5_DNA_methylase"/>
    <property type="match status" value="1"/>
</dbReference>
<dbReference type="InterPro" id="IPR018117">
    <property type="entry name" value="C5_DNA_meth_AS"/>
</dbReference>
<comment type="caution">
    <text evidence="8">The sequence shown here is derived from an EMBL/GenBank/DDBJ whole genome shotgun (WGS) entry which is preliminary data.</text>
</comment>
<evidence type="ECO:0000256" key="4">
    <source>
        <dbReference type="ARBA" id="ARBA00022747"/>
    </source>
</evidence>
<organism evidence="8 9">
    <name type="scientific">Bacillus smithii 7_3_47FAA</name>
    <dbReference type="NCBI Taxonomy" id="665952"/>
    <lineage>
        <taxon>Bacteria</taxon>
        <taxon>Bacillati</taxon>
        <taxon>Bacillota</taxon>
        <taxon>Bacilli</taxon>
        <taxon>Bacillales</taxon>
        <taxon>Bacillaceae</taxon>
        <taxon>Bacillus</taxon>
    </lineage>
</organism>
<evidence type="ECO:0000313" key="9">
    <source>
        <dbReference type="Proteomes" id="UP000011747"/>
    </source>
</evidence>
<keyword evidence="9" id="KW-1185">Reference proteome</keyword>
<dbReference type="GO" id="GO:0003886">
    <property type="term" value="F:DNA (cytosine-5-)-methyltransferase activity"/>
    <property type="evidence" value="ECO:0007669"/>
    <property type="project" value="UniProtKB-EC"/>
</dbReference>
<dbReference type="EMBL" id="ACWF01000016">
    <property type="protein sequence ID" value="EHL79387.1"/>
    <property type="molecule type" value="Genomic_DNA"/>
</dbReference>
<dbReference type="PANTHER" id="PTHR46098:SF1">
    <property type="entry name" value="TRNA (CYTOSINE(38)-C(5))-METHYLTRANSFERASE"/>
    <property type="match status" value="1"/>
</dbReference>
<feature type="active site" evidence="5">
    <location>
        <position position="74"/>
    </location>
</feature>
<evidence type="ECO:0000256" key="6">
    <source>
        <dbReference type="RuleBase" id="RU000416"/>
    </source>
</evidence>
<keyword evidence="3 5" id="KW-0949">S-adenosyl-L-methionine</keyword>
<dbReference type="REBASE" id="42753">
    <property type="entry name" value="M.Bsm7ORF1268P"/>
</dbReference>
<dbReference type="PROSITE" id="PS00094">
    <property type="entry name" value="C5_MTASE_1"/>
    <property type="match status" value="1"/>
</dbReference>
<dbReference type="InterPro" id="IPR001525">
    <property type="entry name" value="C5_MeTfrase"/>
</dbReference>
<evidence type="ECO:0000256" key="5">
    <source>
        <dbReference type="PROSITE-ProRule" id="PRU01016"/>
    </source>
</evidence>
<dbReference type="Pfam" id="PF00145">
    <property type="entry name" value="DNA_methylase"/>
    <property type="match status" value="2"/>
</dbReference>
<sequence>MKYTVASMFAGVGGICLGFKDAGAEIIWANEIDKHACITYRENFGGDYLVEGDIKDINEKSLPDFDILTAGFPCVAFSVAGRRHGMYYKCEACGHEHTVNFDSYITGQDYCPLCQGKSKPKDPRGTLFYDIVRVLRAKRPKAFLLENVKNLVNHDKGNTFRIMKEMLEGEGYHIKYKVLNTMEYGNIPQNRERIFVVGFLDIDAHEKFEFPNKIKLTKTVNDIINIDEKQDDRFYYTEESQYYPLLTKSIKRHDTVYQLRRIYVRENQNNVCPTLTANMGTGGHNVPLIIDNYGIRKLTPRETFLFQGFPEDFVLPEDMAISQLYKQAGNAVSVPVVRRIAENMLKTLNKVEYKTKAV</sequence>
<dbReference type="Gene3D" id="3.90.120.10">
    <property type="entry name" value="DNA Methylase, subunit A, domain 2"/>
    <property type="match status" value="1"/>
</dbReference>
<dbReference type="PROSITE" id="PS00095">
    <property type="entry name" value="C5_MTASE_2"/>
    <property type="match status" value="1"/>
</dbReference>
<gene>
    <name evidence="8" type="ORF">HMPREF1015_01268</name>
</gene>
<dbReference type="GO" id="GO:0032259">
    <property type="term" value="P:methylation"/>
    <property type="evidence" value="ECO:0007669"/>
    <property type="project" value="UniProtKB-KW"/>
</dbReference>
<dbReference type="PRINTS" id="PR00105">
    <property type="entry name" value="C5METTRFRASE"/>
</dbReference>
<name>G9QHK9_9BACI</name>
<keyword evidence="4" id="KW-0680">Restriction system</keyword>
<reference evidence="8 9" key="1">
    <citation type="submission" date="2011-09" db="EMBL/GenBank/DDBJ databases">
        <title>The Genome Sequence of Bacillus smithii 7_3_47FAA.</title>
        <authorList>
            <consortium name="The Broad Institute Genome Sequencing Platform"/>
            <person name="Earl A."/>
            <person name="Ward D."/>
            <person name="Feldgarden M."/>
            <person name="Gevers D."/>
            <person name="Daigneault M."/>
            <person name="Strauss J."/>
            <person name="Allen-Vercoe E."/>
            <person name="Young S.K."/>
            <person name="Zeng Q."/>
            <person name="Gargeya S."/>
            <person name="Fitzgerald M."/>
            <person name="Haas B."/>
            <person name="Abouelleil A."/>
            <person name="Alvarado L."/>
            <person name="Arachchi H.M."/>
            <person name="Berlin A."/>
            <person name="Brown A."/>
            <person name="Chapman S.B."/>
            <person name="Chen Z."/>
            <person name="Dunbar C."/>
            <person name="Freedman E."/>
            <person name="Gearin G."/>
            <person name="Goldberg J."/>
            <person name="Griggs A."/>
            <person name="Gujja S."/>
            <person name="Heiman D."/>
            <person name="Howarth C."/>
            <person name="Larson L."/>
            <person name="Lui A."/>
            <person name="MacDonald P.J.P."/>
            <person name="Montmayeur A."/>
            <person name="Murphy C."/>
            <person name="Neiman D."/>
            <person name="Pearson M."/>
            <person name="Priest M."/>
            <person name="Roberts A."/>
            <person name="Saif S."/>
            <person name="Shea T."/>
            <person name="Shenoy N."/>
            <person name="Sisk P."/>
            <person name="Stolte C."/>
            <person name="Sykes S."/>
            <person name="Wortman J."/>
            <person name="Nusbaum C."/>
            <person name="Birren B."/>
        </authorList>
    </citation>
    <scope>NUCLEOTIDE SEQUENCE [LARGE SCALE GENOMIC DNA]</scope>
    <source>
        <strain evidence="8 9">7_3_47FAA</strain>
    </source>
</reference>
<dbReference type="AlphaFoldDB" id="G9QHK9"/>
<comment type="similarity">
    <text evidence="5 6">Belongs to the class I-like SAM-binding methyltransferase superfamily. C5-methyltransferase family.</text>
</comment>
<dbReference type="EC" id="2.1.1.37" evidence="7"/>
<proteinExistence type="inferred from homology"/>
<evidence type="ECO:0000313" key="8">
    <source>
        <dbReference type="EMBL" id="EHL79387.1"/>
    </source>
</evidence>
<accession>G9QHK9</accession>
<dbReference type="GO" id="GO:0009307">
    <property type="term" value="P:DNA restriction-modification system"/>
    <property type="evidence" value="ECO:0007669"/>
    <property type="project" value="UniProtKB-KW"/>
</dbReference>
<dbReference type="InterPro" id="IPR031303">
    <property type="entry name" value="C5_meth_CS"/>
</dbReference>
<keyword evidence="2 5" id="KW-0808">Transferase</keyword>
<dbReference type="NCBIfam" id="TIGR00675">
    <property type="entry name" value="dcm"/>
    <property type="match status" value="1"/>
</dbReference>
<evidence type="ECO:0000256" key="1">
    <source>
        <dbReference type="ARBA" id="ARBA00022603"/>
    </source>
</evidence>
<dbReference type="HOGENOM" id="CLU_006958_0_1_9"/>
<dbReference type="SUPFAM" id="SSF53335">
    <property type="entry name" value="S-adenosyl-L-methionine-dependent methyltransferases"/>
    <property type="match status" value="1"/>
</dbReference>
<dbReference type="Gene3D" id="3.40.50.150">
    <property type="entry name" value="Vaccinia Virus protein VP39"/>
    <property type="match status" value="1"/>
</dbReference>
<evidence type="ECO:0000256" key="7">
    <source>
        <dbReference type="RuleBase" id="RU000417"/>
    </source>
</evidence>
<protein>
    <recommendedName>
        <fullName evidence="7">Cytosine-specific methyltransferase</fullName>
        <ecNumber evidence="7">2.1.1.37</ecNumber>
    </recommendedName>
</protein>
<dbReference type="PANTHER" id="PTHR46098">
    <property type="entry name" value="TRNA (CYTOSINE(38)-C(5))-METHYLTRANSFERASE"/>
    <property type="match status" value="1"/>
</dbReference>
<dbReference type="RefSeq" id="WP_003352684.1">
    <property type="nucleotide sequence ID" value="NZ_JH414740.1"/>
</dbReference>
<keyword evidence="1 5" id="KW-0489">Methyltransferase</keyword>